<reference evidence="2 3" key="2">
    <citation type="journal article" date="1995" name="Virology">
        <title>Analysis of 43 kb of the Chlorella virus PBCV-1 330-kb genome: map positions 45 to 88.</title>
        <authorList>
            <person name="Li Y."/>
            <person name="Lu Z."/>
            <person name="Burbank D.E."/>
            <person name="Kutish G.F."/>
            <person name="Rock D.L."/>
            <person name="Van Etten J.L."/>
        </authorList>
    </citation>
    <scope>NUCLEOTIDE SEQUENCE [LARGE SCALE GENOMIC DNA]</scope>
</reference>
<sequence>MKPRDRAKALCNHFEKSNTVFPLTSLVSLLLRFALFFFLIISGRAVATGCFISTAVAEGWGFTISVFTVSVFTVSVFTVSVLMYFLKPAVDFGAGASKTTARVLALSIASKDAFILAMLASILALLAAIVATLVFIMTLGFGCFGIWLLWDLVALKRVKNISFQ</sequence>
<keyword evidence="1" id="KW-0472">Membrane</keyword>
<dbReference type="GeneID" id="917956"/>
<feature type="transmembrane region" description="Helical" evidence="1">
    <location>
        <begin position="129"/>
        <end position="150"/>
    </location>
</feature>
<reference evidence="2 3" key="3">
    <citation type="journal article" date="1996" name="Virology">
        <title>Analysis of 94 kb of the chlorella virus PBCV-1 330-kb genome: map positions 88 to 182.</title>
        <authorList>
            <person name="Lu Z."/>
            <person name="Li Y."/>
            <person name="Que Q."/>
            <person name="Kutish G.F."/>
            <person name="Rock D.L."/>
            <person name="Van Etten J.L."/>
        </authorList>
    </citation>
    <scope>NUCLEOTIDE SEQUENCE [LARGE SCALE GENOMIC DNA]</scope>
</reference>
<keyword evidence="3" id="KW-1185">Reference proteome</keyword>
<reference evidence="2 3" key="7">
    <citation type="journal article" date="2000" name="Virology">
        <title>Characterization of a beta-1,3-glucanase encoded by chlorella virus PBCV-1.</title>
        <authorList>
            <person name="Sun L."/>
            <person name="Gurnon J.R."/>
            <person name="Adams B.J."/>
            <person name="Graves M.V."/>
            <person name="Van Etten J.L."/>
        </authorList>
    </citation>
    <scope>NUCLEOTIDE SEQUENCE [LARGE SCALE GENOMIC DNA]</scope>
</reference>
<dbReference type="Proteomes" id="UP000000862">
    <property type="component" value="Segment"/>
</dbReference>
<name>V9H0H0_PBCV1</name>
<feature type="transmembrane region" description="Helical" evidence="1">
    <location>
        <begin position="20"/>
        <end position="40"/>
    </location>
</feature>
<organism evidence="2 3">
    <name type="scientific">Paramecium bursaria Chlorella virus 1</name>
    <name type="common">PBCV-1</name>
    <dbReference type="NCBI Taxonomy" id="10506"/>
    <lineage>
        <taxon>Viruses</taxon>
        <taxon>Varidnaviria</taxon>
        <taxon>Bamfordvirae</taxon>
        <taxon>Nucleocytoviricota</taxon>
        <taxon>Megaviricetes</taxon>
        <taxon>Algavirales</taxon>
        <taxon>Phycodnaviridae</taxon>
        <taxon>Chlorovirus</taxon>
        <taxon>Chlorovirus vanettense</taxon>
    </lineage>
</organism>
<proteinExistence type="predicted"/>
<evidence type="ECO:0000313" key="3">
    <source>
        <dbReference type="Proteomes" id="UP000000862"/>
    </source>
</evidence>
<feature type="transmembrane region" description="Helical" evidence="1">
    <location>
        <begin position="103"/>
        <end position="123"/>
    </location>
</feature>
<reference evidence="2 3" key="6">
    <citation type="journal article" date="1999" name="Virology">
        <title>Chlorella virus PBCV-1 encodes a functional homospermidine synthase.</title>
        <authorList>
            <person name="Kaiser A."/>
            <person name="Vollmert M."/>
            <person name="Tholl D."/>
            <person name="Graves M.V."/>
            <person name="Gurnon J.R."/>
            <person name="Xing W."/>
            <person name="Lisec A.D."/>
            <person name="Nickerson K.W."/>
            <person name="Van Etten J.L."/>
        </authorList>
    </citation>
    <scope>NUCLEOTIDE SEQUENCE [LARGE SCALE GENOMIC DNA]</scope>
</reference>
<organismHost>
    <name type="scientific">Chlorella</name>
    <dbReference type="NCBI Taxonomy" id="3071"/>
</organismHost>
<evidence type="ECO:0000256" key="1">
    <source>
        <dbReference type="SAM" id="Phobius"/>
    </source>
</evidence>
<dbReference type="EMBL" id="JF411744">
    <property type="protein sequence ID" value="AAC96528.1"/>
    <property type="molecule type" value="Genomic_DNA"/>
</dbReference>
<feature type="transmembrane region" description="Helical" evidence="1">
    <location>
        <begin position="60"/>
        <end position="82"/>
    </location>
</feature>
<reference evidence="2 3" key="8">
    <citation type="journal article" date="2010" name="J. Virol.">
        <title>Microarray analysis of Paramecium bursaria chlorella virus 1 transcription.</title>
        <authorList>
            <person name="Yanai-Balser G.M."/>
            <person name="Duncan G.A."/>
            <person name="Eudy J.D."/>
            <person name="Wang D."/>
            <person name="Li X."/>
            <person name="Agarkova I.V."/>
            <person name="Dunigan D.D."/>
            <person name="Van Etten J.L."/>
        </authorList>
    </citation>
    <scope>NUCLEOTIDE SEQUENCE [LARGE SCALE GENOMIC DNA]</scope>
</reference>
<protein>
    <submittedName>
        <fullName evidence="2">Uncharacterized protein</fullName>
    </submittedName>
</protein>
<gene>
    <name evidence="2" type="primary">a160L</name>
</gene>
<dbReference type="RefSeq" id="NP_048508.1">
    <property type="nucleotide sequence ID" value="NC_000852.5"/>
</dbReference>
<reference evidence="2 3" key="1">
    <citation type="journal article" date="1995" name="Virology">
        <title>Analysis of 45 kb of DNA located at the left end of the chlorella virus PBCV-1 genome.</title>
        <authorList>
            <person name="Lu Z."/>
            <person name="Li Y."/>
            <person name="Zhang Y."/>
            <person name="Kutish G.F."/>
            <person name="Rock D.L."/>
            <person name="Van Etten J.L."/>
        </authorList>
    </citation>
    <scope>NUCLEOTIDE SEQUENCE [LARGE SCALE GENOMIC DNA]</scope>
</reference>
<accession>V9H0H0</accession>
<reference evidence="2 3" key="4">
    <citation type="journal article" date="1996" name="Virology">
        <title>Analysis of 76 kb of the chlorella virus PBCV-1 330-kb genome: map positions 182 to 258.</title>
        <authorList>
            <person name="Kutish G.F."/>
            <person name="Li Y."/>
            <person name="Lu Z."/>
            <person name="Furuta M."/>
            <person name="Rock D.L."/>
            <person name="Van Etten J.L."/>
        </authorList>
    </citation>
    <scope>NUCLEOTIDE SEQUENCE [LARGE SCALE GENOMIC DNA]</scope>
</reference>
<evidence type="ECO:0000313" key="2">
    <source>
        <dbReference type="EMBL" id="AAC96528.1"/>
    </source>
</evidence>
<keyword evidence="1" id="KW-0812">Transmembrane</keyword>
<reference evidence="2 3" key="5">
    <citation type="journal article" date="1997" name="Virology">
        <title>Analysis of 74 kb of DNA located at the right end of the 330-kb chlorella virus PBCV-1 genome.</title>
        <authorList>
            <person name="Li Y."/>
            <person name="Lu Z."/>
            <person name="Sun L."/>
            <person name="Ropp S."/>
            <person name="Kutish G.F."/>
            <person name="Rock D.L."/>
            <person name="Van Etten J.L."/>
        </authorList>
    </citation>
    <scope>NUCLEOTIDE SEQUENCE [LARGE SCALE GENOMIC DNA]</scope>
</reference>
<dbReference type="KEGG" id="vg:917956"/>
<keyword evidence="1" id="KW-1133">Transmembrane helix</keyword>